<dbReference type="InterPro" id="IPR041095">
    <property type="entry name" value="EFG_II"/>
</dbReference>
<proteinExistence type="predicted"/>
<protein>
    <submittedName>
        <fullName evidence="3">EFTUD1</fullName>
    </submittedName>
</protein>
<dbReference type="PANTHER" id="PTHR42908:SF3">
    <property type="entry name" value="ELONGATION FACTOR-LIKE GTPASE 1"/>
    <property type="match status" value="1"/>
</dbReference>
<dbReference type="InterPro" id="IPR056752">
    <property type="entry name" value="EFL1"/>
</dbReference>
<dbReference type="Gene3D" id="3.30.230.10">
    <property type="match status" value="1"/>
</dbReference>
<dbReference type="Proteomes" id="UP001235939">
    <property type="component" value="Chromosome 09"/>
</dbReference>
<dbReference type="InterPro" id="IPR014721">
    <property type="entry name" value="Ribsml_uS5_D2-typ_fold_subgr"/>
</dbReference>
<evidence type="ECO:0000313" key="3">
    <source>
        <dbReference type="EMBL" id="UYV72278.1"/>
    </source>
</evidence>
<evidence type="ECO:0000259" key="1">
    <source>
        <dbReference type="Pfam" id="PF14492"/>
    </source>
</evidence>
<sequence length="781" mass="86598">MWCTYTNTTHTIDCTMCSRQFDWSTGLEDVDDSKVYFSPDLGNVIFASSLDGWGFRYSTRTGDSTFGLSCLRSPPFPVIMFCFRISNFSAFLATKMGMKEVVLNKTLWGDYYIKSKQVFRGALANAKKPLFVKLVLDNLWKLYEVIAVQRDKEQVQKIAAGLGIRLLDRDARQSDPKVQLHAILGQWMPLSSTTLYMVPSPTQLPEERTKSLMSTALTRFESLPADTQALHADFQACSSAPEAPVIVCISKMFPFEAQNLPQKKERQMTDEEMIQMRDLVRKKYREKMAGDQTAAIEAAPEESNFVKVLEEEEDQQDETVFIAFARVFSGTLRRGQEIFVLGPKYNPELLLQAEVSTLLLPSIGLGFWKPLDPANLPPDLHVTSTTVKDLYLLMGRDLEAVPSGAVPAGNLVGIGGLEGLVLKTATLSTSLSCPPFTDLHTSTTPILRVALQPTNAQDMPQLKKGVRLLNQADPCVQVIVQETGELVLVTAGEVHLERCLLDLRERLNLSPVLFARIEIDVSPPIVPFRETIIHPPKMDKVNEIIEDSKPPEETCWDGEVALSPDHKCLLRIRAVPLPEPATALLAEKGPLLKALQDCSLSNLPQQTLAALSEVQTSLAAMLTEEDWPEDTVSKVWSLGPRRCGPNLLINRVEDYPRPSIWELNSALPACDLASLDSAIETGFQLATLAGPMCEEPMMGVAFVLEHCSILGTTGSLPDNMGACTGQVITAVKEGCRKAFQTQPQRLMAAMYSCDIQVTSEVLGEYQFLYHYYNINIDVLIT</sequence>
<name>A0ABY6KUB5_9ARAC</name>
<gene>
    <name evidence="3" type="ORF">LAZ67_9002437</name>
</gene>
<dbReference type="Gene3D" id="2.40.30.10">
    <property type="entry name" value="Translation factors"/>
    <property type="match status" value="1"/>
</dbReference>
<organism evidence="3 4">
    <name type="scientific">Cordylochernes scorpioides</name>
    <dbReference type="NCBI Taxonomy" id="51811"/>
    <lineage>
        <taxon>Eukaryota</taxon>
        <taxon>Metazoa</taxon>
        <taxon>Ecdysozoa</taxon>
        <taxon>Arthropoda</taxon>
        <taxon>Chelicerata</taxon>
        <taxon>Arachnida</taxon>
        <taxon>Pseudoscorpiones</taxon>
        <taxon>Cheliferoidea</taxon>
        <taxon>Chernetidae</taxon>
        <taxon>Cordylochernes</taxon>
    </lineage>
</organism>
<feature type="domain" description="Elongation Factor G" evidence="1">
    <location>
        <begin position="444"/>
        <end position="508"/>
    </location>
</feature>
<dbReference type="Pfam" id="PF25118">
    <property type="entry name" value="EFL1"/>
    <property type="match status" value="1"/>
</dbReference>
<evidence type="ECO:0000259" key="2">
    <source>
        <dbReference type="Pfam" id="PF25118"/>
    </source>
</evidence>
<dbReference type="SUPFAM" id="SSF50447">
    <property type="entry name" value="Translation proteins"/>
    <property type="match status" value="1"/>
</dbReference>
<dbReference type="CDD" id="cd16268">
    <property type="entry name" value="EF2_II"/>
    <property type="match status" value="1"/>
</dbReference>
<reference evidence="3 4" key="1">
    <citation type="submission" date="2022-01" db="EMBL/GenBank/DDBJ databases">
        <title>A chromosomal length assembly of Cordylochernes scorpioides.</title>
        <authorList>
            <person name="Zeh D."/>
            <person name="Zeh J."/>
        </authorList>
    </citation>
    <scope>NUCLEOTIDE SEQUENCE [LARGE SCALE GENOMIC DNA]</scope>
    <source>
        <strain evidence="3">IN4F17</strain>
        <tissue evidence="3">Whole Body</tissue>
    </source>
</reference>
<accession>A0ABY6KUB5</accession>
<dbReference type="SUPFAM" id="SSF54980">
    <property type="entry name" value="EF-G C-terminal domain-like"/>
    <property type="match status" value="1"/>
</dbReference>
<dbReference type="Gene3D" id="3.90.1430.10">
    <property type="entry name" value="Yeast translation eEF2 (G' domain)"/>
    <property type="match status" value="1"/>
</dbReference>
<dbReference type="CDD" id="cd16261">
    <property type="entry name" value="EF2_snRNP_III"/>
    <property type="match status" value="1"/>
</dbReference>
<dbReference type="Pfam" id="PF14492">
    <property type="entry name" value="EFG_III"/>
    <property type="match status" value="1"/>
</dbReference>
<dbReference type="InterPro" id="IPR035647">
    <property type="entry name" value="EFG_III/V"/>
</dbReference>
<dbReference type="EMBL" id="CP092871">
    <property type="protein sequence ID" value="UYV72278.1"/>
    <property type="molecule type" value="Genomic_DNA"/>
</dbReference>
<keyword evidence="4" id="KW-1185">Reference proteome</keyword>
<feature type="domain" description="Elongation factor-like GTPase 1" evidence="2">
    <location>
        <begin position="573"/>
        <end position="651"/>
    </location>
</feature>
<dbReference type="CDD" id="cd01681">
    <property type="entry name" value="aeEF2_snRNP_like_IV"/>
    <property type="match status" value="1"/>
</dbReference>
<dbReference type="InterPro" id="IPR009000">
    <property type="entry name" value="Transl_B-barrel_sf"/>
</dbReference>
<dbReference type="SUPFAM" id="SSF54211">
    <property type="entry name" value="Ribosomal protein S5 domain 2-like"/>
    <property type="match status" value="1"/>
</dbReference>
<evidence type="ECO:0000313" key="4">
    <source>
        <dbReference type="Proteomes" id="UP001235939"/>
    </source>
</evidence>
<dbReference type="PANTHER" id="PTHR42908">
    <property type="entry name" value="TRANSLATION ELONGATION FACTOR-RELATED"/>
    <property type="match status" value="1"/>
</dbReference>
<dbReference type="Gene3D" id="3.30.70.870">
    <property type="entry name" value="Elongation Factor G (Translational Gtpase), domain 3"/>
    <property type="match status" value="1"/>
</dbReference>
<dbReference type="InterPro" id="IPR020568">
    <property type="entry name" value="Ribosomal_Su5_D2-typ_SF"/>
</dbReference>